<feature type="region of interest" description="Disordered" evidence="1">
    <location>
        <begin position="1"/>
        <end position="21"/>
    </location>
</feature>
<name>A0A3L8S6P7_CHLGU</name>
<accession>A0A3L8S6P7</accession>
<comment type="caution">
    <text evidence="2">The sequence shown here is derived from an EMBL/GenBank/DDBJ whole genome shotgun (WGS) entry which is preliminary data.</text>
</comment>
<dbReference type="Proteomes" id="UP000276834">
    <property type="component" value="Unassembled WGS sequence"/>
</dbReference>
<gene>
    <name evidence="2" type="ORF">DV515_00011783</name>
</gene>
<evidence type="ECO:0000256" key="1">
    <source>
        <dbReference type="SAM" id="MobiDB-lite"/>
    </source>
</evidence>
<keyword evidence="3" id="KW-1185">Reference proteome</keyword>
<dbReference type="AlphaFoldDB" id="A0A3L8S6P7"/>
<protein>
    <submittedName>
        <fullName evidence="2">Uncharacterized protein</fullName>
    </submittedName>
</protein>
<evidence type="ECO:0000313" key="3">
    <source>
        <dbReference type="Proteomes" id="UP000276834"/>
    </source>
</evidence>
<reference evidence="2 3" key="1">
    <citation type="journal article" date="2018" name="Proc. R. Soc. B">
        <title>A non-coding region near Follistatin controls head colour polymorphism in the Gouldian finch.</title>
        <authorList>
            <person name="Toomey M.B."/>
            <person name="Marques C.I."/>
            <person name="Andrade P."/>
            <person name="Araujo P.M."/>
            <person name="Sabatino S."/>
            <person name="Gazda M.A."/>
            <person name="Afonso S."/>
            <person name="Lopes R.J."/>
            <person name="Corbo J.C."/>
            <person name="Carneiro M."/>
        </authorList>
    </citation>
    <scope>NUCLEOTIDE SEQUENCE [LARGE SCALE GENOMIC DNA]</scope>
    <source>
        <strain evidence="2">Red01</strain>
        <tissue evidence="2">Muscle</tissue>
    </source>
</reference>
<dbReference type="EMBL" id="QUSF01000058">
    <property type="protein sequence ID" value="RLV97418.1"/>
    <property type="molecule type" value="Genomic_DNA"/>
</dbReference>
<sequence length="76" mass="7902">MGDGDDGDDGAVKEGDGATSCKSCRGMVAAEAGQGGRQHVGNAVAQTLMNVMPVQNSWQDWSFVQIADAQNIYILG</sequence>
<evidence type="ECO:0000313" key="2">
    <source>
        <dbReference type="EMBL" id="RLV97418.1"/>
    </source>
</evidence>
<proteinExistence type="predicted"/>
<organism evidence="2 3">
    <name type="scientific">Chloebia gouldiae</name>
    <name type="common">Gouldian finch</name>
    <name type="synonym">Erythrura gouldiae</name>
    <dbReference type="NCBI Taxonomy" id="44316"/>
    <lineage>
        <taxon>Eukaryota</taxon>
        <taxon>Metazoa</taxon>
        <taxon>Chordata</taxon>
        <taxon>Craniata</taxon>
        <taxon>Vertebrata</taxon>
        <taxon>Euteleostomi</taxon>
        <taxon>Archelosauria</taxon>
        <taxon>Archosauria</taxon>
        <taxon>Dinosauria</taxon>
        <taxon>Saurischia</taxon>
        <taxon>Theropoda</taxon>
        <taxon>Coelurosauria</taxon>
        <taxon>Aves</taxon>
        <taxon>Neognathae</taxon>
        <taxon>Neoaves</taxon>
        <taxon>Telluraves</taxon>
        <taxon>Australaves</taxon>
        <taxon>Passeriformes</taxon>
        <taxon>Passeroidea</taxon>
        <taxon>Passeridae</taxon>
        <taxon>Chloebia</taxon>
    </lineage>
</organism>